<feature type="domain" description="EF-hand" evidence="2">
    <location>
        <begin position="58"/>
        <end position="93"/>
    </location>
</feature>
<reference evidence="4" key="1">
    <citation type="submission" date="2025-08" db="UniProtKB">
        <authorList>
            <consortium name="RefSeq"/>
        </authorList>
    </citation>
    <scope>IDENTIFICATION</scope>
</reference>
<evidence type="ECO:0000313" key="3">
    <source>
        <dbReference type="Proteomes" id="UP000694888"/>
    </source>
</evidence>
<accession>A0ABM0ZXE6</accession>
<dbReference type="PROSITE" id="PS50222">
    <property type="entry name" value="EF_HAND_2"/>
    <property type="match status" value="1"/>
</dbReference>
<gene>
    <name evidence="4" type="primary">LOC101857556</name>
</gene>
<dbReference type="InterPro" id="IPR011992">
    <property type="entry name" value="EF-hand-dom_pair"/>
</dbReference>
<proteinExistence type="predicted"/>
<dbReference type="InterPro" id="IPR018247">
    <property type="entry name" value="EF_Hand_1_Ca_BS"/>
</dbReference>
<sequence>MTASALYLPALSDRVPQLHNIVHSLEKDRHPSPVVKRASDRAFGSFYRMMARHNRYRDDQVFVEKMFRLFDMNSDQVIERDEFRAILQLLGIINHAY</sequence>
<keyword evidence="1" id="KW-0106">Calcium</keyword>
<dbReference type="InterPro" id="IPR002048">
    <property type="entry name" value="EF_hand_dom"/>
</dbReference>
<name>A0ABM0ZXE6_APLCA</name>
<dbReference type="Proteomes" id="UP000694888">
    <property type="component" value="Unplaced"/>
</dbReference>
<dbReference type="Gene3D" id="1.10.238.10">
    <property type="entry name" value="EF-hand"/>
    <property type="match status" value="1"/>
</dbReference>
<dbReference type="SMART" id="SM00054">
    <property type="entry name" value="EFh"/>
    <property type="match status" value="1"/>
</dbReference>
<evidence type="ECO:0000259" key="2">
    <source>
        <dbReference type="PROSITE" id="PS50222"/>
    </source>
</evidence>
<organism evidence="3 4">
    <name type="scientific">Aplysia californica</name>
    <name type="common">California sea hare</name>
    <dbReference type="NCBI Taxonomy" id="6500"/>
    <lineage>
        <taxon>Eukaryota</taxon>
        <taxon>Metazoa</taxon>
        <taxon>Spiralia</taxon>
        <taxon>Lophotrochozoa</taxon>
        <taxon>Mollusca</taxon>
        <taxon>Gastropoda</taxon>
        <taxon>Heterobranchia</taxon>
        <taxon>Euthyneura</taxon>
        <taxon>Tectipleura</taxon>
        <taxon>Aplysiida</taxon>
        <taxon>Aplysioidea</taxon>
        <taxon>Aplysiidae</taxon>
        <taxon>Aplysia</taxon>
    </lineage>
</organism>
<dbReference type="PROSITE" id="PS00018">
    <property type="entry name" value="EF_HAND_1"/>
    <property type="match status" value="1"/>
</dbReference>
<protein>
    <submittedName>
        <fullName evidence="4">Uncharacterized protein LOC101857556</fullName>
    </submittedName>
</protein>
<keyword evidence="3" id="KW-1185">Reference proteome</keyword>
<dbReference type="GeneID" id="101857556"/>
<dbReference type="RefSeq" id="XP_012936474.2">
    <property type="nucleotide sequence ID" value="XM_013081020.2"/>
</dbReference>
<evidence type="ECO:0000256" key="1">
    <source>
        <dbReference type="ARBA" id="ARBA00022837"/>
    </source>
</evidence>
<dbReference type="Pfam" id="PF00036">
    <property type="entry name" value="EF-hand_1"/>
    <property type="match status" value="1"/>
</dbReference>
<dbReference type="SUPFAM" id="SSF47473">
    <property type="entry name" value="EF-hand"/>
    <property type="match status" value="1"/>
</dbReference>
<evidence type="ECO:0000313" key="4">
    <source>
        <dbReference type="RefSeq" id="XP_012936474.2"/>
    </source>
</evidence>